<comment type="similarity">
    <text evidence="1 5">Belongs to the peptidase S41A family.</text>
</comment>
<dbReference type="AlphaFoldDB" id="A0A2H0UGD8"/>
<dbReference type="SMART" id="SM00245">
    <property type="entry name" value="TSPc"/>
    <property type="match status" value="1"/>
</dbReference>
<organism evidence="8 9">
    <name type="scientific">Candidatus Kaiserbacteria bacterium CG10_big_fil_rev_8_21_14_0_10_45_20</name>
    <dbReference type="NCBI Taxonomy" id="1974607"/>
    <lineage>
        <taxon>Bacteria</taxon>
        <taxon>Candidatus Kaiseribacteriota</taxon>
    </lineage>
</organism>
<evidence type="ECO:0000256" key="2">
    <source>
        <dbReference type="ARBA" id="ARBA00022670"/>
    </source>
</evidence>
<dbReference type="PANTHER" id="PTHR32060">
    <property type="entry name" value="TAIL-SPECIFIC PROTEASE"/>
    <property type="match status" value="1"/>
</dbReference>
<dbReference type="SUPFAM" id="SSF50156">
    <property type="entry name" value="PDZ domain-like"/>
    <property type="match status" value="1"/>
</dbReference>
<evidence type="ECO:0000256" key="5">
    <source>
        <dbReference type="RuleBase" id="RU004404"/>
    </source>
</evidence>
<keyword evidence="6" id="KW-0472">Membrane</keyword>
<evidence type="ECO:0000259" key="7">
    <source>
        <dbReference type="PROSITE" id="PS50106"/>
    </source>
</evidence>
<comment type="caution">
    <text evidence="8">The sequence shown here is derived from an EMBL/GenBank/DDBJ whole genome shotgun (WGS) entry which is preliminary data.</text>
</comment>
<evidence type="ECO:0000256" key="6">
    <source>
        <dbReference type="SAM" id="Phobius"/>
    </source>
</evidence>
<feature type="transmembrane region" description="Helical" evidence="6">
    <location>
        <begin position="20"/>
        <end position="43"/>
    </location>
</feature>
<evidence type="ECO:0000313" key="8">
    <source>
        <dbReference type="EMBL" id="PIR85484.1"/>
    </source>
</evidence>
<dbReference type="GO" id="GO:0004175">
    <property type="term" value="F:endopeptidase activity"/>
    <property type="evidence" value="ECO:0007669"/>
    <property type="project" value="TreeGrafter"/>
</dbReference>
<dbReference type="GO" id="GO:0030288">
    <property type="term" value="C:outer membrane-bounded periplasmic space"/>
    <property type="evidence" value="ECO:0007669"/>
    <property type="project" value="TreeGrafter"/>
</dbReference>
<proteinExistence type="inferred from homology"/>
<evidence type="ECO:0000256" key="1">
    <source>
        <dbReference type="ARBA" id="ARBA00009179"/>
    </source>
</evidence>
<dbReference type="CDD" id="cd06782">
    <property type="entry name" value="cpPDZ_CPP-like"/>
    <property type="match status" value="1"/>
</dbReference>
<keyword evidence="6" id="KW-1133">Transmembrane helix</keyword>
<evidence type="ECO:0000256" key="4">
    <source>
        <dbReference type="ARBA" id="ARBA00022825"/>
    </source>
</evidence>
<dbReference type="Gene3D" id="3.30.750.44">
    <property type="match status" value="1"/>
</dbReference>
<evidence type="ECO:0000256" key="3">
    <source>
        <dbReference type="ARBA" id="ARBA00022801"/>
    </source>
</evidence>
<accession>A0A2H0UGD8</accession>
<dbReference type="Pfam" id="PF17820">
    <property type="entry name" value="PDZ_6"/>
    <property type="match status" value="1"/>
</dbReference>
<reference evidence="9" key="1">
    <citation type="submission" date="2017-09" db="EMBL/GenBank/DDBJ databases">
        <title>Depth-based differentiation of microbial function through sediment-hosted aquifers and enrichment of novel symbionts in the deep terrestrial subsurface.</title>
        <authorList>
            <person name="Probst A.J."/>
            <person name="Ladd B."/>
            <person name="Jarett J.K."/>
            <person name="Geller-Mcgrath D.E."/>
            <person name="Sieber C.M.K."/>
            <person name="Emerson J.B."/>
            <person name="Anantharaman K."/>
            <person name="Thomas B.C."/>
            <person name="Malmstrom R."/>
            <person name="Stieglmeier M."/>
            <person name="Klingl A."/>
            <person name="Woyke T."/>
            <person name="Ryan C.M."/>
            <person name="Banfield J.F."/>
        </authorList>
    </citation>
    <scope>NUCLEOTIDE SEQUENCE [LARGE SCALE GENOMIC DNA]</scope>
</reference>
<keyword evidence="4 5" id="KW-0720">Serine protease</keyword>
<dbReference type="InterPro" id="IPR001478">
    <property type="entry name" value="PDZ"/>
</dbReference>
<gene>
    <name evidence="8" type="ORF">COU15_00100</name>
</gene>
<dbReference type="GO" id="GO:0008236">
    <property type="term" value="F:serine-type peptidase activity"/>
    <property type="evidence" value="ECO:0007669"/>
    <property type="project" value="UniProtKB-KW"/>
</dbReference>
<dbReference type="PANTHER" id="PTHR32060:SF30">
    <property type="entry name" value="CARBOXY-TERMINAL PROCESSING PROTEASE CTPA"/>
    <property type="match status" value="1"/>
</dbReference>
<dbReference type="GO" id="GO:0007165">
    <property type="term" value="P:signal transduction"/>
    <property type="evidence" value="ECO:0007669"/>
    <property type="project" value="TreeGrafter"/>
</dbReference>
<name>A0A2H0UGD8_9BACT</name>
<dbReference type="CDD" id="cd07560">
    <property type="entry name" value="Peptidase_S41_CPP"/>
    <property type="match status" value="1"/>
</dbReference>
<dbReference type="Gene3D" id="2.30.42.10">
    <property type="match status" value="1"/>
</dbReference>
<dbReference type="Proteomes" id="UP000229315">
    <property type="component" value="Unassembled WGS sequence"/>
</dbReference>
<protein>
    <recommendedName>
        <fullName evidence="7">PDZ domain-containing protein</fullName>
    </recommendedName>
</protein>
<evidence type="ECO:0000313" key="9">
    <source>
        <dbReference type="Proteomes" id="UP000229315"/>
    </source>
</evidence>
<dbReference type="SUPFAM" id="SSF52096">
    <property type="entry name" value="ClpP/crotonase"/>
    <property type="match status" value="1"/>
</dbReference>
<dbReference type="InterPro" id="IPR029045">
    <property type="entry name" value="ClpP/crotonase-like_dom_sf"/>
</dbReference>
<dbReference type="FunFam" id="2.30.42.10:FF:000063">
    <property type="entry name" value="Peptidase, S41 family"/>
    <property type="match status" value="1"/>
</dbReference>
<dbReference type="Pfam" id="PF03572">
    <property type="entry name" value="Peptidase_S41"/>
    <property type="match status" value="1"/>
</dbReference>
<dbReference type="InterPro" id="IPR041489">
    <property type="entry name" value="PDZ_6"/>
</dbReference>
<dbReference type="PROSITE" id="PS50106">
    <property type="entry name" value="PDZ"/>
    <property type="match status" value="1"/>
</dbReference>
<dbReference type="Gene3D" id="3.90.226.10">
    <property type="entry name" value="2-enoyl-CoA Hydratase, Chain A, domain 1"/>
    <property type="match status" value="1"/>
</dbReference>
<dbReference type="InterPro" id="IPR005151">
    <property type="entry name" value="Tail-specific_protease"/>
</dbReference>
<dbReference type="SMART" id="SM00228">
    <property type="entry name" value="PDZ"/>
    <property type="match status" value="1"/>
</dbReference>
<keyword evidence="2 5" id="KW-0645">Protease</keyword>
<keyword evidence="6" id="KW-0812">Transmembrane</keyword>
<dbReference type="EMBL" id="PFBH01000001">
    <property type="protein sequence ID" value="PIR85484.1"/>
    <property type="molecule type" value="Genomic_DNA"/>
</dbReference>
<dbReference type="GO" id="GO:0006508">
    <property type="term" value="P:proteolysis"/>
    <property type="evidence" value="ECO:0007669"/>
    <property type="project" value="UniProtKB-KW"/>
</dbReference>
<dbReference type="InterPro" id="IPR004447">
    <property type="entry name" value="Peptidase_S41A"/>
</dbReference>
<dbReference type="InterPro" id="IPR036034">
    <property type="entry name" value="PDZ_sf"/>
</dbReference>
<feature type="domain" description="PDZ" evidence="7">
    <location>
        <begin position="112"/>
        <end position="194"/>
    </location>
</feature>
<keyword evidence="3 5" id="KW-0378">Hydrolase</keyword>
<dbReference type="NCBIfam" id="TIGR00225">
    <property type="entry name" value="prc"/>
    <property type="match status" value="1"/>
</dbReference>
<sequence length="413" mass="44221">MNEPEVKNAEAKSKNDYKKIGIISAIVFIVGVIAGSTGILPFAGANTDVGKIPENADFDALHRAWNILEQNYVSASSTQPDVSPEERVWGAISGLASSYGDPYTTFFPPEEKKSFESEVRGDFEGVGMEIGLRDDVLVVIAPLKNTPAYRAGIESGDVILLIDGKSTQGFTTEEAVRLIRGPKGSTVVLTVSRDGGAPFEIPIVRDTILLPTIDTTLRDDGVFVLSLYSFNALAPQYFRGAIQEFANSGSTKLLIDLRGNPGGFLEVAIELSSWFLPVGKVVVSEDHGEGASAHVVHRSRGYDVFNDVVDVAILINQGSASASEIFAGALQQHGEATLIGSSSFGKGSVQQLFPVTDDTSLKITIAQWLTPNGKSISDGGLTPDIEVEVTDEDRAAERDVQLERAVEFLLNGE</sequence>